<gene>
    <name evidence="2" type="ORF">U0070_006631</name>
</gene>
<keyword evidence="3" id="KW-1185">Reference proteome</keyword>
<organism evidence="2 3">
    <name type="scientific">Myodes glareolus</name>
    <name type="common">Bank vole</name>
    <name type="synonym">Clethrionomys glareolus</name>
    <dbReference type="NCBI Taxonomy" id="447135"/>
    <lineage>
        <taxon>Eukaryota</taxon>
        <taxon>Metazoa</taxon>
        <taxon>Chordata</taxon>
        <taxon>Craniata</taxon>
        <taxon>Vertebrata</taxon>
        <taxon>Euteleostomi</taxon>
        <taxon>Mammalia</taxon>
        <taxon>Eutheria</taxon>
        <taxon>Euarchontoglires</taxon>
        <taxon>Glires</taxon>
        <taxon>Rodentia</taxon>
        <taxon>Myomorpha</taxon>
        <taxon>Muroidea</taxon>
        <taxon>Cricetidae</taxon>
        <taxon>Arvicolinae</taxon>
        <taxon>Myodes</taxon>
    </lineage>
</organism>
<evidence type="ECO:0000313" key="3">
    <source>
        <dbReference type="Proteomes" id="UP001488838"/>
    </source>
</evidence>
<dbReference type="Proteomes" id="UP001488838">
    <property type="component" value="Unassembled WGS sequence"/>
</dbReference>
<protein>
    <submittedName>
        <fullName evidence="2">Uncharacterized protein</fullName>
    </submittedName>
</protein>
<sequence length="176" mass="20123">MTRTQRRGGRAKLLRGEGSQAKQAQASCAPPASDPPWAKVRKNEFDCTECLVNKAAFNSNRGDIVDISDPFVYLNSEYNVYIIPVVQYRMRMGNLSLIFRKLDRANIQWVDAGAEYVMEPSLCPHYDEEENIHSTSDSGTSIVLKNLFVKFMSRYDKEFGYSNRTMDFMVHMASKE</sequence>
<reference evidence="2 3" key="1">
    <citation type="journal article" date="2023" name="bioRxiv">
        <title>Conserved and derived expression patterns and positive selection on dental genes reveal complex evolutionary context of ever-growing rodent molars.</title>
        <authorList>
            <person name="Calamari Z.T."/>
            <person name="Song A."/>
            <person name="Cohen E."/>
            <person name="Akter M."/>
            <person name="Roy R.D."/>
            <person name="Hallikas O."/>
            <person name="Christensen M.M."/>
            <person name="Li P."/>
            <person name="Marangoni P."/>
            <person name="Jernvall J."/>
            <person name="Klein O.D."/>
        </authorList>
    </citation>
    <scope>NUCLEOTIDE SEQUENCE [LARGE SCALE GENOMIC DNA]</scope>
    <source>
        <strain evidence="2">V071</strain>
    </source>
</reference>
<dbReference type="AlphaFoldDB" id="A0AAW0HFJ6"/>
<comment type="caution">
    <text evidence="2">The sequence shown here is derived from an EMBL/GenBank/DDBJ whole genome shotgun (WGS) entry which is preliminary data.</text>
</comment>
<dbReference type="SUPFAM" id="SSF51735">
    <property type="entry name" value="NAD(P)-binding Rossmann-fold domains"/>
    <property type="match status" value="1"/>
</dbReference>
<evidence type="ECO:0000313" key="2">
    <source>
        <dbReference type="EMBL" id="KAK7801468.1"/>
    </source>
</evidence>
<dbReference type="Gene3D" id="3.30.360.10">
    <property type="entry name" value="Dihydrodipicolinate Reductase, domain 2"/>
    <property type="match status" value="1"/>
</dbReference>
<accession>A0AAW0HFJ6</accession>
<feature type="region of interest" description="Disordered" evidence="1">
    <location>
        <begin position="1"/>
        <end position="35"/>
    </location>
</feature>
<evidence type="ECO:0000256" key="1">
    <source>
        <dbReference type="SAM" id="MobiDB-lite"/>
    </source>
</evidence>
<proteinExistence type="predicted"/>
<dbReference type="Gene3D" id="3.40.50.720">
    <property type="entry name" value="NAD(P)-binding Rossmann-like Domain"/>
    <property type="match status" value="1"/>
</dbReference>
<name>A0AAW0HFJ6_MYOGA</name>
<dbReference type="InterPro" id="IPR036291">
    <property type="entry name" value="NAD(P)-bd_dom_sf"/>
</dbReference>
<dbReference type="EMBL" id="JBBHLL010000501">
    <property type="protein sequence ID" value="KAK7801468.1"/>
    <property type="molecule type" value="Genomic_DNA"/>
</dbReference>
<feature type="compositionally biased region" description="Basic residues" evidence="1">
    <location>
        <begin position="1"/>
        <end position="13"/>
    </location>
</feature>